<dbReference type="EMBL" id="CP002418">
    <property type="protein sequence ID" value="ADU46009.1"/>
    <property type="molecule type" value="Genomic_DNA"/>
</dbReference>
<keyword evidence="1" id="KW-0812">Transmembrane</keyword>
<dbReference type="AlphaFoldDB" id="E6VPN0"/>
<protein>
    <submittedName>
        <fullName evidence="2">Uncharacterized protein</fullName>
    </submittedName>
</protein>
<name>E6VPN0_RHOPX</name>
<evidence type="ECO:0000313" key="2">
    <source>
        <dbReference type="EMBL" id="ADU46009.1"/>
    </source>
</evidence>
<organism evidence="2 3">
    <name type="scientific">Rhodopseudomonas palustris (strain DX-1)</name>
    <dbReference type="NCBI Taxonomy" id="652103"/>
    <lineage>
        <taxon>Bacteria</taxon>
        <taxon>Pseudomonadati</taxon>
        <taxon>Pseudomonadota</taxon>
        <taxon>Alphaproteobacteria</taxon>
        <taxon>Hyphomicrobiales</taxon>
        <taxon>Nitrobacteraceae</taxon>
        <taxon>Rhodopseudomonas</taxon>
    </lineage>
</organism>
<evidence type="ECO:0000313" key="3">
    <source>
        <dbReference type="Proteomes" id="UP000001402"/>
    </source>
</evidence>
<dbReference type="Proteomes" id="UP000001402">
    <property type="component" value="Chromosome"/>
</dbReference>
<evidence type="ECO:0000256" key="1">
    <source>
        <dbReference type="SAM" id="Phobius"/>
    </source>
</evidence>
<dbReference type="HOGENOM" id="CLU_993495_0_0_5"/>
<reference evidence="2" key="1">
    <citation type="submission" date="2010-12" db="EMBL/GenBank/DDBJ databases">
        <title>Complete sequence of Rhodopseudomonas palustris DX-1.</title>
        <authorList>
            <consortium name="US DOE Joint Genome Institute"/>
            <person name="Lucas S."/>
            <person name="Copeland A."/>
            <person name="Lapidus A."/>
            <person name="Cheng J.-F."/>
            <person name="Goodwin L."/>
            <person name="Pitluck S."/>
            <person name="Misra M."/>
            <person name="Chertkov O."/>
            <person name="Detter J.C."/>
            <person name="Han C."/>
            <person name="Tapia R."/>
            <person name="Land M."/>
            <person name="Hauser L."/>
            <person name="Kyrpides N."/>
            <person name="Ivanova N."/>
            <person name="Ovchinnikova G."/>
            <person name="Logan B."/>
            <person name="Oda Y."/>
            <person name="Harwood C."/>
            <person name="Woyke T."/>
        </authorList>
    </citation>
    <scope>NUCLEOTIDE SEQUENCE [LARGE SCALE GENOMIC DNA]</scope>
    <source>
        <strain evidence="2">DX-1</strain>
    </source>
</reference>
<feature type="transmembrane region" description="Helical" evidence="1">
    <location>
        <begin position="50"/>
        <end position="76"/>
    </location>
</feature>
<feature type="transmembrane region" description="Helical" evidence="1">
    <location>
        <begin position="21"/>
        <end position="38"/>
    </location>
</feature>
<sequence>MRAWLKNNFPTIDRNVDRFGYWVGSILFVWGGMSWAASSMPSISQHGWGAVLFVGLGAICIVVLVISAGAVAWRLFNPLPQSRGPRDERSSVEAEEFAKIWAKLSDQSATMYKLLNEYSDMHSKEVARTDEKIEEATAKIREFYEYARRDNEALAQRVFALRAFYELSALKREIDRLASLLERPLKATIGERDWSNWDDRFARYQKAVHRFSGISRAYYPNEADGLTHLNPNLYRVAVGDFAPENFPSPQTAHDFKSYRQMQSAFENLAVSVIERIEAKS</sequence>
<dbReference type="BioCyc" id="RPAL652103:RPDX1_RS22030-MONOMER"/>
<accession>E6VPN0</accession>
<dbReference type="OrthoDB" id="10016332at2"/>
<dbReference type="KEGG" id="rpx:Rpdx1_4458"/>
<proteinExistence type="predicted"/>
<keyword evidence="1" id="KW-0472">Membrane</keyword>
<gene>
    <name evidence="2" type="ordered locus">Rpdx1_4458</name>
</gene>
<keyword evidence="1" id="KW-1133">Transmembrane helix</keyword>